<evidence type="ECO:0000313" key="2">
    <source>
        <dbReference type="Proteomes" id="UP000887565"/>
    </source>
</evidence>
<evidence type="ECO:0000259" key="1">
    <source>
        <dbReference type="Pfam" id="PF00089"/>
    </source>
</evidence>
<dbReference type="Gene3D" id="2.40.10.10">
    <property type="entry name" value="Trypsin-like serine proteases"/>
    <property type="match status" value="1"/>
</dbReference>
<dbReference type="InterPro" id="IPR001254">
    <property type="entry name" value="Trypsin_dom"/>
</dbReference>
<proteinExistence type="predicted"/>
<dbReference type="InterPro" id="IPR043504">
    <property type="entry name" value="Peptidase_S1_PA_chymotrypsin"/>
</dbReference>
<dbReference type="AlphaFoldDB" id="A0A915I912"/>
<feature type="domain" description="Peptidase S1" evidence="1">
    <location>
        <begin position="14"/>
        <end position="59"/>
    </location>
</feature>
<dbReference type="InterPro" id="IPR009003">
    <property type="entry name" value="Peptidase_S1_PA"/>
</dbReference>
<keyword evidence="2" id="KW-1185">Reference proteome</keyword>
<reference evidence="3" key="1">
    <citation type="submission" date="2022-11" db="UniProtKB">
        <authorList>
            <consortium name="WormBaseParasite"/>
        </authorList>
    </citation>
    <scope>IDENTIFICATION</scope>
</reference>
<name>A0A915I912_ROMCU</name>
<protein>
    <submittedName>
        <fullName evidence="3">Peptidase S1 domain-containing protein</fullName>
    </submittedName>
</protein>
<sequence length="99" mass="11086">MNVGADKPAIVLSMGDSGSPFFCKDGSVFVIRGVFSEIDHFGNRARHFSTKVTNYLNWISETMNDIAPAAVKEPAVTDAWNFFSKFWTHNSITAIIYDY</sequence>
<accession>A0A915I912</accession>
<evidence type="ECO:0000313" key="3">
    <source>
        <dbReference type="WBParaSite" id="nRc.2.0.1.t10655-RA"/>
    </source>
</evidence>
<dbReference type="GO" id="GO:0004252">
    <property type="term" value="F:serine-type endopeptidase activity"/>
    <property type="evidence" value="ECO:0007669"/>
    <property type="project" value="InterPro"/>
</dbReference>
<dbReference type="GO" id="GO:0006508">
    <property type="term" value="P:proteolysis"/>
    <property type="evidence" value="ECO:0007669"/>
    <property type="project" value="InterPro"/>
</dbReference>
<dbReference type="WBParaSite" id="nRc.2.0.1.t10655-RA">
    <property type="protein sequence ID" value="nRc.2.0.1.t10655-RA"/>
    <property type="gene ID" value="nRc.2.0.1.g10655"/>
</dbReference>
<dbReference type="Proteomes" id="UP000887565">
    <property type="component" value="Unplaced"/>
</dbReference>
<organism evidence="2 3">
    <name type="scientific">Romanomermis culicivorax</name>
    <name type="common">Nematode worm</name>
    <dbReference type="NCBI Taxonomy" id="13658"/>
    <lineage>
        <taxon>Eukaryota</taxon>
        <taxon>Metazoa</taxon>
        <taxon>Ecdysozoa</taxon>
        <taxon>Nematoda</taxon>
        <taxon>Enoplea</taxon>
        <taxon>Dorylaimia</taxon>
        <taxon>Mermithida</taxon>
        <taxon>Mermithoidea</taxon>
        <taxon>Mermithidae</taxon>
        <taxon>Romanomermis</taxon>
    </lineage>
</organism>
<dbReference type="Pfam" id="PF00089">
    <property type="entry name" value="Trypsin"/>
    <property type="match status" value="1"/>
</dbReference>
<dbReference type="SUPFAM" id="SSF50494">
    <property type="entry name" value="Trypsin-like serine proteases"/>
    <property type="match status" value="1"/>
</dbReference>